<proteinExistence type="predicted"/>
<dbReference type="NCBIfam" id="TIGR03159">
    <property type="entry name" value="cas_Csc1"/>
    <property type="match status" value="1"/>
</dbReference>
<dbReference type="Proteomes" id="UP001576780">
    <property type="component" value="Unassembled WGS sequence"/>
</dbReference>
<dbReference type="EMBL" id="JBHFNT010000075">
    <property type="protein sequence ID" value="MFB2834930.1"/>
    <property type="molecule type" value="Genomic_DNA"/>
</dbReference>
<sequence length="263" mass="30103">MQQLELPLSFPDQTDKPAFQKARLIELWCAEPIFFASRELSDTYYTEGAIGNYALAYAFGWARSPYRLTGEATGKPTYIQDLTPLDCYVLPAWSVDNKVSFRFERFNALSDSYWFAMTNNRVATAREDLPLKRTGKKPNTYRPSNFPQTGRLRMIERGNYFQTLVFGEYELPEYIRLGKFMSKVRVTILNSLSLVSLPVCEYESKAFFSIADLPTDIDLLAFDLISIPPVSLLKNLRFRGAAWQVGDFVVPANLQFCGKRSNE</sequence>
<protein>
    <submittedName>
        <fullName evidence="1">Type I-D CRISPR-associated protein Cas5/Csc1</fullName>
    </submittedName>
</protein>
<dbReference type="InterPro" id="IPR017576">
    <property type="entry name" value="CRISPR-assoc_prot_Csc1"/>
</dbReference>
<dbReference type="Pfam" id="PF26241">
    <property type="entry name" value="Cas_Csc1"/>
    <property type="match status" value="1"/>
</dbReference>
<evidence type="ECO:0000313" key="1">
    <source>
        <dbReference type="EMBL" id="MFB2834930.1"/>
    </source>
</evidence>
<gene>
    <name evidence="1" type="primary">cas5d</name>
    <name evidence="1" type="ORF">ACE1CA_10395</name>
</gene>
<organism evidence="1 2">
    <name type="scientific">Floridaenema evergladense BLCC-F167</name>
    <dbReference type="NCBI Taxonomy" id="3153639"/>
    <lineage>
        <taxon>Bacteria</taxon>
        <taxon>Bacillati</taxon>
        <taxon>Cyanobacteriota</taxon>
        <taxon>Cyanophyceae</taxon>
        <taxon>Oscillatoriophycideae</taxon>
        <taxon>Aerosakkonematales</taxon>
        <taxon>Aerosakkonemataceae</taxon>
        <taxon>Floridanema</taxon>
        <taxon>Floridanema evergladense</taxon>
    </lineage>
</organism>
<dbReference type="RefSeq" id="WP_413277358.1">
    <property type="nucleotide sequence ID" value="NZ_JBHFNT010000075.1"/>
</dbReference>
<comment type="caution">
    <text evidence="1">The sequence shown here is derived from an EMBL/GenBank/DDBJ whole genome shotgun (WGS) entry which is preliminary data.</text>
</comment>
<reference evidence="1 2" key="1">
    <citation type="submission" date="2024-09" db="EMBL/GenBank/DDBJ databases">
        <title>Floridaenema gen nov. (Aerosakkonemataceae, Aerosakkonematales ord. nov., Cyanobacteria) from benthic tropical and subtropical fresh waters, with the description of four new species.</title>
        <authorList>
            <person name="Moretto J.A."/>
            <person name="Berthold D.E."/>
            <person name="Lefler F.W."/>
            <person name="Huang I.-S."/>
            <person name="Laughinghouse H. IV."/>
        </authorList>
    </citation>
    <scope>NUCLEOTIDE SEQUENCE [LARGE SCALE GENOMIC DNA]</scope>
    <source>
        <strain evidence="1 2">BLCC-F167</strain>
    </source>
</reference>
<name>A0ABV4WIQ2_9CYAN</name>
<accession>A0ABV4WIQ2</accession>
<keyword evidence="2" id="KW-1185">Reference proteome</keyword>
<evidence type="ECO:0000313" key="2">
    <source>
        <dbReference type="Proteomes" id="UP001576780"/>
    </source>
</evidence>